<evidence type="ECO:0000313" key="2">
    <source>
        <dbReference type="EMBL" id="WUQ17432.1"/>
    </source>
</evidence>
<reference evidence="2" key="1">
    <citation type="submission" date="2022-10" db="EMBL/GenBank/DDBJ databases">
        <title>The complete genomes of actinobacterial strains from the NBC collection.</title>
        <authorList>
            <person name="Joergensen T.S."/>
            <person name="Alvarez Arevalo M."/>
            <person name="Sterndorff E.B."/>
            <person name="Faurdal D."/>
            <person name="Vuksanovic O."/>
            <person name="Mourched A.-S."/>
            <person name="Charusanti P."/>
            <person name="Shaw S."/>
            <person name="Blin K."/>
            <person name="Weber T."/>
        </authorList>
    </citation>
    <scope>NUCLEOTIDE SEQUENCE</scope>
    <source>
        <strain evidence="2">NBC_00248</strain>
    </source>
</reference>
<dbReference type="Proteomes" id="UP001432039">
    <property type="component" value="Chromosome"/>
</dbReference>
<gene>
    <name evidence="2" type="ORF">OG517_42020</name>
</gene>
<keyword evidence="3" id="KW-1185">Reference proteome</keyword>
<evidence type="ECO:0000313" key="3">
    <source>
        <dbReference type="Proteomes" id="UP001432039"/>
    </source>
</evidence>
<accession>A0ABZ1TNR4</accession>
<organism evidence="2 3">
    <name type="scientific">Streptomyces virginiae</name>
    <name type="common">Streptomyces cinnamonensis</name>
    <dbReference type="NCBI Taxonomy" id="1961"/>
    <lineage>
        <taxon>Bacteria</taxon>
        <taxon>Bacillati</taxon>
        <taxon>Actinomycetota</taxon>
        <taxon>Actinomycetes</taxon>
        <taxon>Kitasatosporales</taxon>
        <taxon>Streptomycetaceae</taxon>
        <taxon>Streptomyces</taxon>
    </lineage>
</organism>
<sequence>MPSLRKLRPETVPVRTAPRGPRLVRLAMWGALGAGPLALAATLYAPPTAVVQAAPAPHPAEARTPDDPRGAAELFVDLWLRADGTDADSSIATAVRGLAPEVDLPKRPRSTGVPAAAAGRVVAVRTTVGPGTWTVVVAAVRDQTESAGSPKTVTPLVRYYAVSGTGGTEGVPVTIGGAPAEVAAPDPAAVPATQFTHRVPAGGALETSLGEFVRAYLGGGQSGGLERYLSPGLRLSSPKTAPYVRIEVTDVLADAEAATAAAVPADGTTARVRIRVSGEDKQGVRWPLVYRAEVTARAGRWEVSVLESGITDLPSGASSSSPAAVSGGGR</sequence>
<dbReference type="EMBL" id="CP108090">
    <property type="protein sequence ID" value="WUQ17432.1"/>
    <property type="molecule type" value="Genomic_DNA"/>
</dbReference>
<proteinExistence type="predicted"/>
<feature type="region of interest" description="Disordered" evidence="1">
    <location>
        <begin position="310"/>
        <end position="330"/>
    </location>
</feature>
<evidence type="ECO:0000256" key="1">
    <source>
        <dbReference type="SAM" id="MobiDB-lite"/>
    </source>
</evidence>
<name>A0ABZ1TNR4_STRVG</name>
<dbReference type="RefSeq" id="WP_328965653.1">
    <property type="nucleotide sequence ID" value="NZ_CP108090.1"/>
</dbReference>
<feature type="compositionally biased region" description="Low complexity" evidence="1">
    <location>
        <begin position="314"/>
        <end position="330"/>
    </location>
</feature>
<protein>
    <submittedName>
        <fullName evidence="2">Conjugal transfer protein</fullName>
    </submittedName>
</protein>